<feature type="domain" description="HAMP" evidence="16">
    <location>
        <begin position="186"/>
        <end position="238"/>
    </location>
</feature>
<evidence type="ECO:0000259" key="16">
    <source>
        <dbReference type="PROSITE" id="PS50885"/>
    </source>
</evidence>
<evidence type="ECO:0000256" key="9">
    <source>
        <dbReference type="ARBA" id="ARBA00022840"/>
    </source>
</evidence>
<dbReference type="SUPFAM" id="SSF55874">
    <property type="entry name" value="ATPase domain of HSP90 chaperone/DNA topoisomerase II/histidine kinase"/>
    <property type="match status" value="1"/>
</dbReference>
<evidence type="ECO:0000256" key="10">
    <source>
        <dbReference type="ARBA" id="ARBA00022989"/>
    </source>
</evidence>
<proteinExistence type="predicted"/>
<dbReference type="InterPro" id="IPR003594">
    <property type="entry name" value="HATPase_dom"/>
</dbReference>
<dbReference type="CDD" id="cd00082">
    <property type="entry name" value="HisKA"/>
    <property type="match status" value="1"/>
</dbReference>
<keyword evidence="12 14" id="KW-0472">Membrane</keyword>
<dbReference type="EC" id="2.7.13.3" evidence="3"/>
<dbReference type="PANTHER" id="PTHR45436:SF14">
    <property type="entry name" value="SENSOR PROTEIN QSEC"/>
    <property type="match status" value="1"/>
</dbReference>
<dbReference type="InterPro" id="IPR050428">
    <property type="entry name" value="TCS_sensor_his_kinase"/>
</dbReference>
<keyword evidence="10 14" id="KW-1133">Transmembrane helix</keyword>
<dbReference type="InterPro" id="IPR003660">
    <property type="entry name" value="HAMP_dom"/>
</dbReference>
<evidence type="ECO:0000256" key="8">
    <source>
        <dbReference type="ARBA" id="ARBA00022777"/>
    </source>
</evidence>
<gene>
    <name evidence="17" type="ORF">BWK72_17345</name>
</gene>
<keyword evidence="7" id="KW-0547">Nucleotide-binding</keyword>
<dbReference type="InterPro" id="IPR036890">
    <property type="entry name" value="HATPase_C_sf"/>
</dbReference>
<dbReference type="SMART" id="SM00388">
    <property type="entry name" value="HisKA"/>
    <property type="match status" value="1"/>
</dbReference>
<evidence type="ECO:0000256" key="11">
    <source>
        <dbReference type="ARBA" id="ARBA00023012"/>
    </source>
</evidence>
<dbReference type="SUPFAM" id="SSF47384">
    <property type="entry name" value="Homodimeric domain of signal transducing histidine kinase"/>
    <property type="match status" value="1"/>
</dbReference>
<name>A0A1W9KQM8_9BURK</name>
<evidence type="ECO:0000256" key="6">
    <source>
        <dbReference type="ARBA" id="ARBA00022692"/>
    </source>
</evidence>
<keyword evidence="11" id="KW-0902">Two-component regulatory system</keyword>
<evidence type="ECO:0000256" key="5">
    <source>
        <dbReference type="ARBA" id="ARBA00022679"/>
    </source>
</evidence>
<evidence type="ECO:0000256" key="14">
    <source>
        <dbReference type="SAM" id="Phobius"/>
    </source>
</evidence>
<feature type="region of interest" description="Disordered" evidence="13">
    <location>
        <begin position="57"/>
        <end position="80"/>
    </location>
</feature>
<keyword evidence="9" id="KW-0067">ATP-binding</keyword>
<evidence type="ECO:0000313" key="17">
    <source>
        <dbReference type="EMBL" id="OQW86509.1"/>
    </source>
</evidence>
<organism evidence="17 18">
    <name type="scientific">Rhodoferax ferrireducens</name>
    <dbReference type="NCBI Taxonomy" id="192843"/>
    <lineage>
        <taxon>Bacteria</taxon>
        <taxon>Pseudomonadati</taxon>
        <taxon>Pseudomonadota</taxon>
        <taxon>Betaproteobacteria</taxon>
        <taxon>Burkholderiales</taxon>
        <taxon>Comamonadaceae</taxon>
        <taxon>Rhodoferax</taxon>
    </lineage>
</organism>
<dbReference type="GO" id="GO:0005886">
    <property type="term" value="C:plasma membrane"/>
    <property type="evidence" value="ECO:0007669"/>
    <property type="project" value="TreeGrafter"/>
</dbReference>
<sequence>MTHWRSLQARLLVLLLVLISGVWISAAVLTWVDTRHELDELLDAHLAQSAALLVAQQGDGEDEESRHQTHGKRIYDDDHPNAPTLHKYATRVAFQVFHEGALTLHSSNAPEAPMSQKARGFATVTLSDGQAWRVFGAQGNEGDVQVFVGEQIQSRQSILWAVLQGVLQPLLLALPLLALLGWLAVRQGLTPLRSLSQALTRRQPQALEPLVIADTPAEIAPVVQSLNALFERIASVLDAERRFTADAAHELRTPIAAIRAQAQVALGAGPDDAQRDQALRRTLEGCDRASHLVTQLLTLSRLEAAGSQAVAGVVNVATVAQRTAASLAPQALSRGQTLDLEAPQPALIAADETLTGVLIRNLLDNALRYSPDGAQVSLGVSQADGQVVLQVDDSGPGLPAADQARLGERFFRSLGTVQSGSGLGWSIVRRIAQVFQAQIHTGVSPLGGLRVTVVWPVAPDQPAPQI</sequence>
<evidence type="ECO:0000256" key="13">
    <source>
        <dbReference type="SAM" id="MobiDB-lite"/>
    </source>
</evidence>
<dbReference type="AlphaFoldDB" id="A0A1W9KQM8"/>
<feature type="transmembrane region" description="Helical" evidence="14">
    <location>
        <begin position="12"/>
        <end position="32"/>
    </location>
</feature>
<accession>A0A1W9KQM8</accession>
<keyword evidence="4" id="KW-0597">Phosphoprotein</keyword>
<dbReference type="Gene3D" id="1.20.5.1040">
    <property type="entry name" value="Sensor protein qsec"/>
    <property type="match status" value="1"/>
</dbReference>
<evidence type="ECO:0000256" key="7">
    <source>
        <dbReference type="ARBA" id="ARBA00022741"/>
    </source>
</evidence>
<dbReference type="Gene3D" id="1.10.287.130">
    <property type="match status" value="1"/>
</dbReference>
<dbReference type="InterPro" id="IPR003661">
    <property type="entry name" value="HisK_dim/P_dom"/>
</dbReference>
<dbReference type="Pfam" id="PF00512">
    <property type="entry name" value="HisKA"/>
    <property type="match status" value="1"/>
</dbReference>
<evidence type="ECO:0000313" key="18">
    <source>
        <dbReference type="Proteomes" id="UP000192505"/>
    </source>
</evidence>
<dbReference type="CDD" id="cd00075">
    <property type="entry name" value="HATPase"/>
    <property type="match status" value="1"/>
</dbReference>
<dbReference type="InterPro" id="IPR005467">
    <property type="entry name" value="His_kinase_dom"/>
</dbReference>
<reference evidence="17 18" key="1">
    <citation type="submission" date="2017-01" db="EMBL/GenBank/DDBJ databases">
        <title>Novel large sulfur bacteria in the metagenomes of groundwater-fed chemosynthetic microbial mats in the Lake Huron basin.</title>
        <authorList>
            <person name="Sharrar A.M."/>
            <person name="Flood B.E."/>
            <person name="Bailey J.V."/>
            <person name="Jones D.S."/>
            <person name="Biddanda B."/>
            <person name="Ruberg S.A."/>
            <person name="Marcus D.N."/>
            <person name="Dick G.J."/>
        </authorList>
    </citation>
    <scope>NUCLEOTIDE SEQUENCE [LARGE SCALE GENOMIC DNA]</scope>
    <source>
        <strain evidence="17">A7</strain>
    </source>
</reference>
<evidence type="ECO:0000256" key="12">
    <source>
        <dbReference type="ARBA" id="ARBA00023136"/>
    </source>
</evidence>
<dbReference type="SMART" id="SM00387">
    <property type="entry name" value="HATPase_c"/>
    <property type="match status" value="1"/>
</dbReference>
<evidence type="ECO:0000256" key="1">
    <source>
        <dbReference type="ARBA" id="ARBA00000085"/>
    </source>
</evidence>
<dbReference type="InterPro" id="IPR004358">
    <property type="entry name" value="Sig_transdc_His_kin-like_C"/>
</dbReference>
<comment type="catalytic activity">
    <reaction evidence="1">
        <text>ATP + protein L-histidine = ADP + protein N-phospho-L-histidine.</text>
        <dbReference type="EC" id="2.7.13.3"/>
    </reaction>
</comment>
<comment type="subcellular location">
    <subcellularLocation>
        <location evidence="2">Membrane</location>
        <topology evidence="2">Multi-pass membrane protein</topology>
    </subcellularLocation>
</comment>
<evidence type="ECO:0000259" key="15">
    <source>
        <dbReference type="PROSITE" id="PS50109"/>
    </source>
</evidence>
<dbReference type="InterPro" id="IPR036097">
    <property type="entry name" value="HisK_dim/P_sf"/>
</dbReference>
<comment type="caution">
    <text evidence="17">The sequence shown here is derived from an EMBL/GenBank/DDBJ whole genome shotgun (WGS) entry which is preliminary data.</text>
</comment>
<keyword evidence="6 14" id="KW-0812">Transmembrane</keyword>
<keyword evidence="8 17" id="KW-0418">Kinase</keyword>
<feature type="domain" description="Histidine kinase" evidence="15">
    <location>
        <begin position="246"/>
        <end position="459"/>
    </location>
</feature>
<dbReference type="Pfam" id="PF02518">
    <property type="entry name" value="HATPase_c"/>
    <property type="match status" value="1"/>
</dbReference>
<dbReference type="EMBL" id="MTEI01000016">
    <property type="protein sequence ID" value="OQW86509.1"/>
    <property type="molecule type" value="Genomic_DNA"/>
</dbReference>
<dbReference type="PROSITE" id="PS50885">
    <property type="entry name" value="HAMP"/>
    <property type="match status" value="1"/>
</dbReference>
<evidence type="ECO:0000256" key="3">
    <source>
        <dbReference type="ARBA" id="ARBA00012438"/>
    </source>
</evidence>
<evidence type="ECO:0000256" key="2">
    <source>
        <dbReference type="ARBA" id="ARBA00004141"/>
    </source>
</evidence>
<dbReference type="Gene3D" id="3.30.565.10">
    <property type="entry name" value="Histidine kinase-like ATPase, C-terminal domain"/>
    <property type="match status" value="1"/>
</dbReference>
<evidence type="ECO:0000256" key="4">
    <source>
        <dbReference type="ARBA" id="ARBA00022553"/>
    </source>
</evidence>
<dbReference type="GO" id="GO:0000155">
    <property type="term" value="F:phosphorelay sensor kinase activity"/>
    <property type="evidence" value="ECO:0007669"/>
    <property type="project" value="InterPro"/>
</dbReference>
<protein>
    <recommendedName>
        <fullName evidence="3">histidine kinase</fullName>
        <ecNumber evidence="3">2.7.13.3</ecNumber>
    </recommendedName>
</protein>
<dbReference type="GO" id="GO:0005524">
    <property type="term" value="F:ATP binding"/>
    <property type="evidence" value="ECO:0007669"/>
    <property type="project" value="UniProtKB-KW"/>
</dbReference>
<dbReference type="PRINTS" id="PR00344">
    <property type="entry name" value="BCTRLSENSOR"/>
</dbReference>
<dbReference type="Proteomes" id="UP000192505">
    <property type="component" value="Unassembled WGS sequence"/>
</dbReference>
<dbReference type="PANTHER" id="PTHR45436">
    <property type="entry name" value="SENSOR HISTIDINE KINASE YKOH"/>
    <property type="match status" value="1"/>
</dbReference>
<keyword evidence="5" id="KW-0808">Transferase</keyword>
<dbReference type="PROSITE" id="PS50109">
    <property type="entry name" value="HIS_KIN"/>
    <property type="match status" value="1"/>
</dbReference>